<gene>
    <name evidence="2" type="ORF">Tci_033662</name>
</gene>
<keyword evidence="1" id="KW-0472">Membrane</keyword>
<dbReference type="AlphaFoldDB" id="A0A6L2LN22"/>
<feature type="transmembrane region" description="Helical" evidence="1">
    <location>
        <begin position="198"/>
        <end position="217"/>
    </location>
</feature>
<evidence type="ECO:0008006" key="3">
    <source>
        <dbReference type="Google" id="ProtNLM"/>
    </source>
</evidence>
<organism evidence="2">
    <name type="scientific">Tanacetum cinerariifolium</name>
    <name type="common">Dalmatian daisy</name>
    <name type="synonym">Chrysanthemum cinerariifolium</name>
    <dbReference type="NCBI Taxonomy" id="118510"/>
    <lineage>
        <taxon>Eukaryota</taxon>
        <taxon>Viridiplantae</taxon>
        <taxon>Streptophyta</taxon>
        <taxon>Embryophyta</taxon>
        <taxon>Tracheophyta</taxon>
        <taxon>Spermatophyta</taxon>
        <taxon>Magnoliopsida</taxon>
        <taxon>eudicotyledons</taxon>
        <taxon>Gunneridae</taxon>
        <taxon>Pentapetalae</taxon>
        <taxon>asterids</taxon>
        <taxon>campanulids</taxon>
        <taxon>Asterales</taxon>
        <taxon>Asteraceae</taxon>
        <taxon>Asteroideae</taxon>
        <taxon>Anthemideae</taxon>
        <taxon>Anthemidinae</taxon>
        <taxon>Tanacetum</taxon>
    </lineage>
</organism>
<evidence type="ECO:0000313" key="2">
    <source>
        <dbReference type="EMBL" id="GEU61684.1"/>
    </source>
</evidence>
<sequence length="291" mass="32548">MCLFIDSLLDEFAGELIFLKPIPPGIDEVDCDPKKEIRLIEKLLYDNSSPHPLEEFNSENSDVVIESFSPSHIPFEDSDPFIEEINLFLTSDGSIPPGIDSDYSDSEGDNLFQERLLHGGPIPLSDILDSSNVVQIFPPLFTYPVTSCILLSSGSEDIIFDPGISDYHFSSLEPDISHRSGTFMKFNAYPNHLKRGLNALWCLFVVGLSGGVSGGVVGEWRSRLESRESGVKGMAGNRFWMNSACYLNGRKDDTVWNSWILKTRARGFVLRSLDLHILCFIFGILYPNLID</sequence>
<comment type="caution">
    <text evidence="2">The sequence shown here is derived from an EMBL/GenBank/DDBJ whole genome shotgun (WGS) entry which is preliminary data.</text>
</comment>
<proteinExistence type="predicted"/>
<protein>
    <recommendedName>
        <fullName evidence="3">Reverse transcriptase domain-containing protein</fullName>
    </recommendedName>
</protein>
<feature type="transmembrane region" description="Helical" evidence="1">
    <location>
        <begin position="268"/>
        <end position="286"/>
    </location>
</feature>
<keyword evidence="1" id="KW-0812">Transmembrane</keyword>
<keyword evidence="1" id="KW-1133">Transmembrane helix</keyword>
<reference evidence="2" key="1">
    <citation type="journal article" date="2019" name="Sci. Rep.">
        <title>Draft genome of Tanacetum cinerariifolium, the natural source of mosquito coil.</title>
        <authorList>
            <person name="Yamashiro T."/>
            <person name="Shiraishi A."/>
            <person name="Satake H."/>
            <person name="Nakayama K."/>
        </authorList>
    </citation>
    <scope>NUCLEOTIDE SEQUENCE</scope>
</reference>
<name>A0A6L2LN22_TANCI</name>
<dbReference type="EMBL" id="BKCJ010004546">
    <property type="protein sequence ID" value="GEU61684.1"/>
    <property type="molecule type" value="Genomic_DNA"/>
</dbReference>
<accession>A0A6L2LN22</accession>
<evidence type="ECO:0000256" key="1">
    <source>
        <dbReference type="SAM" id="Phobius"/>
    </source>
</evidence>